<protein>
    <submittedName>
        <fullName evidence="4">N-acetylglucosamine kinase</fullName>
    </submittedName>
</protein>
<dbReference type="EMBL" id="UZAM01007132">
    <property type="protein sequence ID" value="VDO96912.1"/>
    <property type="molecule type" value="Genomic_DNA"/>
</dbReference>
<dbReference type="Proteomes" id="UP000270296">
    <property type="component" value="Unassembled WGS sequence"/>
</dbReference>
<keyword evidence="1" id="KW-0539">Nucleus</keyword>
<name>A0A183IF17_9BILA</name>
<reference evidence="4" key="1">
    <citation type="submission" date="2016-06" db="UniProtKB">
        <authorList>
            <consortium name="WormBaseParasite"/>
        </authorList>
    </citation>
    <scope>IDENTIFICATION</scope>
</reference>
<proteinExistence type="predicted"/>
<evidence type="ECO:0000256" key="1">
    <source>
        <dbReference type="ARBA" id="ARBA00023242"/>
    </source>
</evidence>
<dbReference type="PANTHER" id="PTHR12626:SF0">
    <property type="entry name" value="PROGRAMMED CELL DEATH PROTEIN 4"/>
    <property type="match status" value="1"/>
</dbReference>
<dbReference type="OrthoDB" id="414546at2759"/>
<dbReference type="WBParaSite" id="SBAD_0000231401-mRNA-1">
    <property type="protein sequence ID" value="SBAD_0000231401-mRNA-1"/>
    <property type="gene ID" value="SBAD_0000231401"/>
</dbReference>
<dbReference type="GO" id="GO:0005829">
    <property type="term" value="C:cytosol"/>
    <property type="evidence" value="ECO:0007669"/>
    <property type="project" value="TreeGrafter"/>
</dbReference>
<evidence type="ECO:0000313" key="3">
    <source>
        <dbReference type="Proteomes" id="UP000270296"/>
    </source>
</evidence>
<reference evidence="2 3" key="2">
    <citation type="submission" date="2018-11" db="EMBL/GenBank/DDBJ databases">
        <authorList>
            <consortium name="Pathogen Informatics"/>
        </authorList>
    </citation>
    <scope>NUCLEOTIDE SEQUENCE [LARGE SCALE GENOMIC DNA]</scope>
</reference>
<organism evidence="4">
    <name type="scientific">Soboliphyme baturini</name>
    <dbReference type="NCBI Taxonomy" id="241478"/>
    <lineage>
        <taxon>Eukaryota</taxon>
        <taxon>Metazoa</taxon>
        <taxon>Ecdysozoa</taxon>
        <taxon>Nematoda</taxon>
        <taxon>Enoplea</taxon>
        <taxon>Dorylaimia</taxon>
        <taxon>Dioctophymatida</taxon>
        <taxon>Dioctophymatoidea</taxon>
        <taxon>Soboliphymatidae</taxon>
        <taxon>Soboliphyme</taxon>
    </lineage>
</organism>
<dbReference type="GO" id="GO:0045892">
    <property type="term" value="P:negative regulation of DNA-templated transcription"/>
    <property type="evidence" value="ECO:0007669"/>
    <property type="project" value="InterPro"/>
</dbReference>
<evidence type="ECO:0000313" key="4">
    <source>
        <dbReference type="WBParaSite" id="SBAD_0000231401-mRNA-1"/>
    </source>
</evidence>
<gene>
    <name evidence="2" type="ORF">SBAD_LOCUS2211</name>
</gene>
<keyword evidence="3" id="KW-1185">Reference proteome</keyword>
<accession>A0A183IF17</accession>
<dbReference type="InterPro" id="IPR039778">
    <property type="entry name" value="PDCD4"/>
</dbReference>
<dbReference type="PANTHER" id="PTHR12626">
    <property type="entry name" value="PROGRAMMED CELL DEATH 4"/>
    <property type="match status" value="1"/>
</dbReference>
<dbReference type="AlphaFoldDB" id="A0A183IF17"/>
<evidence type="ECO:0000313" key="2">
    <source>
        <dbReference type="EMBL" id="VDO96912.1"/>
    </source>
</evidence>
<sequence length="84" mass="9525">MIALDGGGGKFTWGASGKLYEEPEFVDPEDPNYDSDNQGKVKFESITPELSEEHLEKYGRRIIEDYLENGDTEDAIVCFFLLMI</sequence>
<dbReference type="GO" id="GO:0005634">
    <property type="term" value="C:nucleus"/>
    <property type="evidence" value="ECO:0007669"/>
    <property type="project" value="TreeGrafter"/>
</dbReference>